<dbReference type="EMBL" id="JBHTCQ010000001">
    <property type="protein sequence ID" value="MFC7404385.1"/>
    <property type="molecule type" value="Genomic_DNA"/>
</dbReference>
<protein>
    <submittedName>
        <fullName evidence="3">2-dehydro-3-deoxy-D-gluconate 5-dehydrogenase KduD</fullName>
        <ecNumber evidence="3">1.1.1.127</ecNumber>
    </submittedName>
</protein>
<evidence type="ECO:0000256" key="1">
    <source>
        <dbReference type="ARBA" id="ARBA00006484"/>
    </source>
</evidence>
<dbReference type="Pfam" id="PF13561">
    <property type="entry name" value="adh_short_C2"/>
    <property type="match status" value="1"/>
</dbReference>
<dbReference type="Proteomes" id="UP001596455">
    <property type="component" value="Unassembled WGS sequence"/>
</dbReference>
<dbReference type="InterPro" id="IPR020904">
    <property type="entry name" value="Sc_DH/Rdtase_CS"/>
</dbReference>
<organism evidence="3 4">
    <name type="scientific">Georgenia alba</name>
    <dbReference type="NCBI Taxonomy" id="2233858"/>
    <lineage>
        <taxon>Bacteria</taxon>
        <taxon>Bacillati</taxon>
        <taxon>Actinomycetota</taxon>
        <taxon>Actinomycetes</taxon>
        <taxon>Micrococcales</taxon>
        <taxon>Bogoriellaceae</taxon>
        <taxon>Georgenia</taxon>
    </lineage>
</organism>
<accession>A0ABW2Q9Y4</accession>
<dbReference type="EC" id="1.1.1.127" evidence="3"/>
<reference evidence="4" key="1">
    <citation type="journal article" date="2019" name="Int. J. Syst. Evol. Microbiol.">
        <title>The Global Catalogue of Microorganisms (GCM) 10K type strain sequencing project: providing services to taxonomists for standard genome sequencing and annotation.</title>
        <authorList>
            <consortium name="The Broad Institute Genomics Platform"/>
            <consortium name="The Broad Institute Genome Sequencing Center for Infectious Disease"/>
            <person name="Wu L."/>
            <person name="Ma J."/>
        </authorList>
    </citation>
    <scope>NUCLEOTIDE SEQUENCE [LARGE SCALE GENOMIC DNA]</scope>
    <source>
        <strain evidence="4">JCM 1490</strain>
    </source>
</reference>
<dbReference type="PRINTS" id="PR00080">
    <property type="entry name" value="SDRFAMILY"/>
</dbReference>
<dbReference type="Gene3D" id="3.40.50.720">
    <property type="entry name" value="NAD(P)-binding Rossmann-like Domain"/>
    <property type="match status" value="1"/>
</dbReference>
<dbReference type="PRINTS" id="PR00081">
    <property type="entry name" value="GDHRDH"/>
</dbReference>
<dbReference type="InterPro" id="IPR002347">
    <property type="entry name" value="SDR_fam"/>
</dbReference>
<keyword evidence="4" id="KW-1185">Reference proteome</keyword>
<evidence type="ECO:0000256" key="2">
    <source>
        <dbReference type="ARBA" id="ARBA00023002"/>
    </source>
</evidence>
<dbReference type="SUPFAM" id="SSF51735">
    <property type="entry name" value="NAD(P)-binding Rossmann-fold domains"/>
    <property type="match status" value="1"/>
</dbReference>
<dbReference type="PANTHER" id="PTHR42760:SF5">
    <property type="entry name" value="2-DEHYDRO-3-DEOXY-D-GLUCONATE 5-DEHYDROGENASE"/>
    <property type="match status" value="1"/>
</dbReference>
<proteinExistence type="inferred from homology"/>
<evidence type="ECO:0000313" key="4">
    <source>
        <dbReference type="Proteomes" id="UP001596455"/>
    </source>
</evidence>
<dbReference type="InterPro" id="IPR036291">
    <property type="entry name" value="NAD(P)-bd_dom_sf"/>
</dbReference>
<dbReference type="PROSITE" id="PS00061">
    <property type="entry name" value="ADH_SHORT"/>
    <property type="match status" value="1"/>
</dbReference>
<dbReference type="InterPro" id="IPR011286">
    <property type="entry name" value="2-deoxy-D-gluc_3_DH"/>
</dbReference>
<name>A0ABW2Q9Y4_9MICO</name>
<dbReference type="GO" id="GO:0047001">
    <property type="term" value="F:2-dehydro-3-deoxy-D-gluconate 5-dehydrogenase activity"/>
    <property type="evidence" value="ECO:0007669"/>
    <property type="project" value="UniProtKB-EC"/>
</dbReference>
<dbReference type="NCBIfam" id="TIGR01832">
    <property type="entry name" value="kduD"/>
    <property type="match status" value="1"/>
</dbReference>
<dbReference type="PANTHER" id="PTHR42760">
    <property type="entry name" value="SHORT-CHAIN DEHYDROGENASES/REDUCTASES FAMILY MEMBER"/>
    <property type="match status" value="1"/>
</dbReference>
<sequence length="265" mass="27419">MSRATPVTADLSLTGRVAMVTGAGTGIGRAIAVGLAGAGADVVGLYRTHQGDTEGQVAALGRRYLGVRCDLAVAGEADLAALVRDAREELGGLDVLVNNAGIIRRSPALEHSREDWDAVLETNLGAGFRLSQAFARALPERTADGRGSRGKIINIASMLSFQGGISTAAYTASKSALLGVTRLLANEWAPLGINVNAIAPGYVETEATEALRADRDRSEAILGRIPAGRWGRPDDLQGAAVLLASAASDYIHGAVLPVDGGWLAR</sequence>
<comment type="caution">
    <text evidence="3">The sequence shown here is derived from an EMBL/GenBank/DDBJ whole genome shotgun (WGS) entry which is preliminary data.</text>
</comment>
<evidence type="ECO:0000313" key="3">
    <source>
        <dbReference type="EMBL" id="MFC7404385.1"/>
    </source>
</evidence>
<gene>
    <name evidence="3" type="primary">kduD</name>
    <name evidence="3" type="ORF">ACFQQL_04625</name>
</gene>
<comment type="similarity">
    <text evidence="1">Belongs to the short-chain dehydrogenases/reductases (SDR) family.</text>
</comment>
<keyword evidence="2 3" id="KW-0560">Oxidoreductase</keyword>
<dbReference type="RefSeq" id="WP_382391723.1">
    <property type="nucleotide sequence ID" value="NZ_JBHTCQ010000001.1"/>
</dbReference>